<dbReference type="Gene3D" id="2.40.50.960">
    <property type="match status" value="1"/>
</dbReference>
<feature type="compositionally biased region" description="Low complexity" evidence="6">
    <location>
        <begin position="426"/>
        <end position="444"/>
    </location>
</feature>
<dbReference type="Proteomes" id="UP000295070">
    <property type="component" value="Chromosome 8"/>
</dbReference>
<evidence type="ECO:0000256" key="6">
    <source>
        <dbReference type="SAM" id="MobiDB-lite"/>
    </source>
</evidence>
<keyword evidence="9" id="KW-1185">Reference proteome</keyword>
<evidence type="ECO:0000256" key="3">
    <source>
        <dbReference type="ARBA" id="ARBA00022454"/>
    </source>
</evidence>
<evidence type="ECO:0000256" key="1">
    <source>
        <dbReference type="ARBA" id="ARBA00004123"/>
    </source>
</evidence>
<dbReference type="InterPro" id="IPR019437">
    <property type="entry name" value="TPP1/Est3"/>
</dbReference>
<dbReference type="Pfam" id="PF10341">
    <property type="entry name" value="TPP1"/>
    <property type="match status" value="1"/>
</dbReference>
<feature type="compositionally biased region" description="Polar residues" evidence="6">
    <location>
        <begin position="540"/>
        <end position="554"/>
    </location>
</feature>
<dbReference type="GO" id="GO:0005697">
    <property type="term" value="C:telomerase holoenzyme complex"/>
    <property type="evidence" value="ECO:0007669"/>
    <property type="project" value="InterPro"/>
</dbReference>
<proteinExistence type="predicted"/>
<gene>
    <name evidence="8" type="ORF">EPR50_G00082470</name>
</gene>
<evidence type="ECO:0000256" key="5">
    <source>
        <dbReference type="ARBA" id="ARBA00023242"/>
    </source>
</evidence>
<keyword evidence="5" id="KW-0539">Nucleus</keyword>
<feature type="region of interest" description="Disordered" evidence="6">
    <location>
        <begin position="309"/>
        <end position="328"/>
    </location>
</feature>
<feature type="region of interest" description="Disordered" evidence="6">
    <location>
        <begin position="343"/>
        <end position="554"/>
    </location>
</feature>
<organism evidence="8 9">
    <name type="scientific">Perca flavescens</name>
    <name type="common">American yellow perch</name>
    <name type="synonym">Morone flavescens</name>
    <dbReference type="NCBI Taxonomy" id="8167"/>
    <lineage>
        <taxon>Eukaryota</taxon>
        <taxon>Metazoa</taxon>
        <taxon>Chordata</taxon>
        <taxon>Craniata</taxon>
        <taxon>Vertebrata</taxon>
        <taxon>Euteleostomi</taxon>
        <taxon>Actinopterygii</taxon>
        <taxon>Neopterygii</taxon>
        <taxon>Teleostei</taxon>
        <taxon>Neoteleostei</taxon>
        <taxon>Acanthomorphata</taxon>
        <taxon>Eupercaria</taxon>
        <taxon>Perciformes</taxon>
        <taxon>Percoidei</taxon>
        <taxon>Percidae</taxon>
        <taxon>Percinae</taxon>
        <taxon>Perca</taxon>
    </lineage>
</organism>
<dbReference type="InterPro" id="IPR028631">
    <property type="entry name" value="ACD"/>
</dbReference>
<feature type="region of interest" description="Disordered" evidence="6">
    <location>
        <begin position="257"/>
        <end position="300"/>
    </location>
</feature>
<protein>
    <recommendedName>
        <fullName evidence="7">Shelterin complex subunit TPP1/Est3 domain-containing protein</fullName>
    </recommendedName>
</protein>
<dbReference type="AlphaFoldDB" id="A0A484D1B2"/>
<dbReference type="GO" id="GO:0032211">
    <property type="term" value="P:negative regulation of telomere maintenance via telomerase"/>
    <property type="evidence" value="ECO:0007669"/>
    <property type="project" value="TreeGrafter"/>
</dbReference>
<feature type="compositionally biased region" description="Basic and acidic residues" evidence="6">
    <location>
        <begin position="399"/>
        <end position="414"/>
    </location>
</feature>
<dbReference type="GO" id="GO:0042162">
    <property type="term" value="F:telomeric DNA binding"/>
    <property type="evidence" value="ECO:0007669"/>
    <property type="project" value="InterPro"/>
</dbReference>
<feature type="compositionally biased region" description="Polar residues" evidence="6">
    <location>
        <begin position="357"/>
        <end position="377"/>
    </location>
</feature>
<reference evidence="8 9" key="1">
    <citation type="submission" date="2019-01" db="EMBL/GenBank/DDBJ databases">
        <title>A chromosome-scale genome assembly of the yellow perch, Perca flavescens.</title>
        <authorList>
            <person name="Feron R."/>
            <person name="Morvezen R."/>
            <person name="Bestin A."/>
            <person name="Haffray P."/>
            <person name="Klopp C."/>
            <person name="Zahm M."/>
            <person name="Cabau C."/>
            <person name="Roques C."/>
            <person name="Donnadieu C."/>
            <person name="Bouchez O."/>
            <person name="Christie M."/>
            <person name="Larson W."/>
            <person name="Guiguen Y."/>
        </authorList>
    </citation>
    <scope>NUCLEOTIDE SEQUENCE [LARGE SCALE GENOMIC DNA]</scope>
    <source>
        <strain evidence="8">YP-PL-M2</strain>
        <tissue evidence="8">Blood</tissue>
    </source>
</reference>
<comment type="subcellular location">
    <subcellularLocation>
        <location evidence="2">Chromosome</location>
        <location evidence="2">Telomere</location>
    </subcellularLocation>
    <subcellularLocation>
        <location evidence="1">Nucleus</location>
    </subcellularLocation>
</comment>
<accession>A0A484D1B2</accession>
<feature type="compositionally biased region" description="Polar residues" evidence="6">
    <location>
        <begin position="257"/>
        <end position="273"/>
    </location>
</feature>
<evidence type="ECO:0000313" key="8">
    <source>
        <dbReference type="EMBL" id="TDH09045.1"/>
    </source>
</evidence>
<dbReference type="PANTHER" id="PTHR14487">
    <property type="entry name" value="ADRENOCORTICAL DYSPLASIA PROTEIN ACD"/>
    <property type="match status" value="1"/>
</dbReference>
<sequence>MHRAARSRLSPWIESLILSYGSPEGSSSSSSGRLKAHVIGVGQMSQSQAQGSEGPTGLLFLSDGELQIPAILTASAWEHLQDQEDRESFTSLVNSTVCLQDYRLQFHMALEQTKCRFYLSVGELATTAAGPVKDNTPCSTTQPSIRLKICKTWRALLGQETQDSQKSQCGFDLSELLGEWQHDCLQAVLDDVRERLAVESSRLVSQQPSTSTFNSSLTRPDTFTATGWCVDRLRYKGGKCFKVPIKCLLIPEEDAQQLQTPPDVGSRTTSGLSAASEDSKRDLPQVGKPTETTQPSVDDVEWIIAEPAFVERDQDASENSPCPGEDSMLHEDMIPAMIDSDTQTLSNPWDIFPPPGDTSSSSDASPKATPTQSQHHPTATEFKSAHSVILTSTQLSVHSSKESRQTLESSKGERSYLPPYQKLPHSASFPATAASLTSTSASPTEPFTGPSNLSPAPDQHHTDTAQPNLPVLDREGQILGKDTKVTVEGKYRKAKRKRSEPTPEALKALVEKEEGAEISRSPPSWLFDTQVGPGAEEGSSHQQGPTLSRKSPSVHSDGMLFSYSYQVSGQNLQDFSRFTVAGSLLHWAVKYLVVPKPADNPQDTSGMSKQTKFTSL</sequence>
<dbReference type="GO" id="GO:0070198">
    <property type="term" value="P:protein localization to chromosome, telomeric region"/>
    <property type="evidence" value="ECO:0007669"/>
    <property type="project" value="TreeGrafter"/>
</dbReference>
<comment type="caution">
    <text evidence="8">The sequence shown here is derived from an EMBL/GenBank/DDBJ whole genome shotgun (WGS) entry which is preliminary data.</text>
</comment>
<dbReference type="GO" id="GO:0070187">
    <property type="term" value="C:shelterin complex"/>
    <property type="evidence" value="ECO:0007669"/>
    <property type="project" value="InterPro"/>
</dbReference>
<feature type="compositionally biased region" description="Polar residues" evidence="6">
    <location>
        <begin position="601"/>
        <end position="616"/>
    </location>
</feature>
<feature type="region of interest" description="Disordered" evidence="6">
    <location>
        <begin position="597"/>
        <end position="616"/>
    </location>
</feature>
<evidence type="ECO:0000256" key="2">
    <source>
        <dbReference type="ARBA" id="ARBA00004574"/>
    </source>
</evidence>
<evidence type="ECO:0000313" key="9">
    <source>
        <dbReference type="Proteomes" id="UP000295070"/>
    </source>
</evidence>
<dbReference type="STRING" id="8167.A0A484D1B2"/>
<dbReference type="GO" id="GO:0016233">
    <property type="term" value="P:telomere capping"/>
    <property type="evidence" value="ECO:0007669"/>
    <property type="project" value="InterPro"/>
</dbReference>
<name>A0A484D1B2_PERFV</name>
<feature type="compositionally biased region" description="Polar residues" evidence="6">
    <location>
        <begin position="389"/>
        <end position="398"/>
    </location>
</feature>
<feature type="compositionally biased region" description="Basic and acidic residues" evidence="6">
    <location>
        <begin position="472"/>
        <end position="491"/>
    </location>
</feature>
<keyword evidence="4" id="KW-0779">Telomere</keyword>
<dbReference type="GO" id="GO:0007004">
    <property type="term" value="P:telomere maintenance via telomerase"/>
    <property type="evidence" value="ECO:0007669"/>
    <property type="project" value="InterPro"/>
</dbReference>
<feature type="domain" description="Shelterin complex subunit TPP1/Est3" evidence="7">
    <location>
        <begin position="9"/>
        <end position="156"/>
    </location>
</feature>
<keyword evidence="3" id="KW-0158">Chromosome</keyword>
<dbReference type="EMBL" id="SCKG01000008">
    <property type="protein sequence ID" value="TDH09045.1"/>
    <property type="molecule type" value="Genomic_DNA"/>
</dbReference>
<dbReference type="PANTHER" id="PTHR14487:SF3">
    <property type="entry name" value="ADRENOCORTICAL DYSPLASIA PROTEIN HOMOLOG"/>
    <property type="match status" value="1"/>
</dbReference>
<evidence type="ECO:0000256" key="4">
    <source>
        <dbReference type="ARBA" id="ARBA00022895"/>
    </source>
</evidence>
<evidence type="ECO:0000259" key="7">
    <source>
        <dbReference type="Pfam" id="PF10341"/>
    </source>
</evidence>